<evidence type="ECO:0000259" key="2">
    <source>
        <dbReference type="Pfam" id="PF02517"/>
    </source>
</evidence>
<accession>A0A9P1FQF8</accession>
<protein>
    <submittedName>
        <fullName evidence="5">Protease of the Abi (CAAX) family</fullName>
    </submittedName>
</protein>
<evidence type="ECO:0000313" key="3">
    <source>
        <dbReference type="EMBL" id="CAI3982702.1"/>
    </source>
</evidence>
<feature type="transmembrane region" description="Helical" evidence="1">
    <location>
        <begin position="164"/>
        <end position="182"/>
    </location>
</feature>
<reference evidence="3" key="1">
    <citation type="submission" date="2022-10" db="EMBL/GenBank/DDBJ databases">
        <authorList>
            <person name="Chen Y."/>
            <person name="Dougan E. K."/>
            <person name="Chan C."/>
            <person name="Rhodes N."/>
            <person name="Thang M."/>
        </authorList>
    </citation>
    <scope>NUCLEOTIDE SEQUENCE</scope>
</reference>
<feature type="domain" description="CAAX prenyl protease 2/Lysostaphin resistance protein A-like" evidence="2">
    <location>
        <begin position="53"/>
        <end position="171"/>
    </location>
</feature>
<evidence type="ECO:0000256" key="1">
    <source>
        <dbReference type="SAM" id="Phobius"/>
    </source>
</evidence>
<feature type="transmembrane region" description="Helical" evidence="1">
    <location>
        <begin position="141"/>
        <end position="158"/>
    </location>
</feature>
<evidence type="ECO:0000313" key="6">
    <source>
        <dbReference type="Proteomes" id="UP001152797"/>
    </source>
</evidence>
<dbReference type="Pfam" id="PF02517">
    <property type="entry name" value="Rce1-like"/>
    <property type="match status" value="1"/>
</dbReference>
<proteinExistence type="predicted"/>
<keyword evidence="6" id="KW-1185">Reference proteome</keyword>
<keyword evidence="1" id="KW-1133">Transmembrane helix</keyword>
<dbReference type="AlphaFoldDB" id="A0A9P1FQF8"/>
<dbReference type="GO" id="GO:0080120">
    <property type="term" value="P:CAAX-box protein maturation"/>
    <property type="evidence" value="ECO:0007669"/>
    <property type="project" value="UniProtKB-ARBA"/>
</dbReference>
<reference evidence="4" key="2">
    <citation type="submission" date="2024-04" db="EMBL/GenBank/DDBJ databases">
        <authorList>
            <person name="Chen Y."/>
            <person name="Shah S."/>
            <person name="Dougan E. K."/>
            <person name="Thang M."/>
            <person name="Chan C."/>
        </authorList>
    </citation>
    <scope>NUCLEOTIDE SEQUENCE [LARGE SCALE GENOMIC DNA]</scope>
</reference>
<keyword evidence="1" id="KW-0472">Membrane</keyword>
<feature type="transmembrane region" description="Helical" evidence="1">
    <location>
        <begin position="24"/>
        <end position="43"/>
    </location>
</feature>
<dbReference type="EMBL" id="CAMXCT010000738">
    <property type="protein sequence ID" value="CAI3982702.1"/>
    <property type="molecule type" value="Genomic_DNA"/>
</dbReference>
<evidence type="ECO:0000313" key="5">
    <source>
        <dbReference type="EMBL" id="CAL4770014.1"/>
    </source>
</evidence>
<dbReference type="EMBL" id="CAMXCT030000738">
    <property type="protein sequence ID" value="CAL4770014.1"/>
    <property type="molecule type" value="Genomic_DNA"/>
</dbReference>
<feature type="transmembrane region" description="Helical" evidence="1">
    <location>
        <begin position="102"/>
        <end position="121"/>
    </location>
</feature>
<dbReference type="OrthoDB" id="563992at2759"/>
<dbReference type="GO" id="GO:0004175">
    <property type="term" value="F:endopeptidase activity"/>
    <property type="evidence" value="ECO:0007669"/>
    <property type="project" value="UniProtKB-ARBA"/>
</dbReference>
<sequence length="256" mass="28304">MNSSHILARLNAATELPTLRGMELALGGLVAMALLALPVRSFLELSAPPRLPQALLMLLRCALFPSAVEEVFWRVLLLPNVHIDGSGSPASGMLGQMTPTQWLWACACLVLFVLYHIPFGYALARLGALRDDGRTFRDPRFIWLALVLGTACSMVYLVSGNYWACVLVHWLPVCVWLLLLGGEQRLRRDTSSPSSATQLSAESDENSRGSSVAVGFMAGVCCGPFGRLEDLPQEPLWQGKCSKWMQVRKWIFDRCR</sequence>
<evidence type="ECO:0000313" key="4">
    <source>
        <dbReference type="EMBL" id="CAL1136077.1"/>
    </source>
</evidence>
<keyword evidence="5" id="KW-0378">Hydrolase</keyword>
<gene>
    <name evidence="3" type="ORF">C1SCF055_LOCUS10370</name>
</gene>
<dbReference type="InterPro" id="IPR003675">
    <property type="entry name" value="Rce1/LyrA-like_dom"/>
</dbReference>
<organism evidence="3">
    <name type="scientific">Cladocopium goreaui</name>
    <dbReference type="NCBI Taxonomy" id="2562237"/>
    <lineage>
        <taxon>Eukaryota</taxon>
        <taxon>Sar</taxon>
        <taxon>Alveolata</taxon>
        <taxon>Dinophyceae</taxon>
        <taxon>Suessiales</taxon>
        <taxon>Symbiodiniaceae</taxon>
        <taxon>Cladocopium</taxon>
    </lineage>
</organism>
<name>A0A9P1FQF8_9DINO</name>
<keyword evidence="5" id="KW-0645">Protease</keyword>
<comment type="caution">
    <text evidence="3">The sequence shown here is derived from an EMBL/GenBank/DDBJ whole genome shotgun (WGS) entry which is preliminary data.</text>
</comment>
<keyword evidence="1" id="KW-0812">Transmembrane</keyword>
<dbReference type="GO" id="GO:0006508">
    <property type="term" value="P:proteolysis"/>
    <property type="evidence" value="ECO:0007669"/>
    <property type="project" value="UniProtKB-KW"/>
</dbReference>
<dbReference type="Proteomes" id="UP001152797">
    <property type="component" value="Unassembled WGS sequence"/>
</dbReference>
<dbReference type="EMBL" id="CAMXCT020000738">
    <property type="protein sequence ID" value="CAL1136077.1"/>
    <property type="molecule type" value="Genomic_DNA"/>
</dbReference>